<keyword evidence="2" id="KW-1185">Reference proteome</keyword>
<name>A0ABR9ZSL5_9FIRM</name>
<organism evidence="1 2">
    <name type="scientific">Fusibacter ferrireducens</name>
    <dbReference type="NCBI Taxonomy" id="2785058"/>
    <lineage>
        <taxon>Bacteria</taxon>
        <taxon>Bacillati</taxon>
        <taxon>Bacillota</taxon>
        <taxon>Clostridia</taxon>
        <taxon>Eubacteriales</taxon>
        <taxon>Eubacteriales Family XII. Incertae Sedis</taxon>
        <taxon>Fusibacter</taxon>
    </lineage>
</organism>
<protein>
    <submittedName>
        <fullName evidence="1">Uncharacterized protein</fullName>
    </submittedName>
</protein>
<sequence>MKDKRTIKVIFTLVLLVAICFIVFGARKEYTTDIMIRNNSNESIKNLIVCSNDGEDYKIECIEPHAAITFKYSLGNFNENALNMRHVINADRTEKYNILGYIDQPYEWISIDIDSVDVYSNLSVRVETP</sequence>
<evidence type="ECO:0000313" key="2">
    <source>
        <dbReference type="Proteomes" id="UP000614200"/>
    </source>
</evidence>
<accession>A0ABR9ZSL5</accession>
<evidence type="ECO:0000313" key="1">
    <source>
        <dbReference type="EMBL" id="MBF4693123.1"/>
    </source>
</evidence>
<dbReference type="RefSeq" id="WP_194701352.1">
    <property type="nucleotide sequence ID" value="NZ_JADKNH010000004.1"/>
</dbReference>
<dbReference type="EMBL" id="JADKNH010000004">
    <property type="protein sequence ID" value="MBF4693123.1"/>
    <property type="molecule type" value="Genomic_DNA"/>
</dbReference>
<proteinExistence type="predicted"/>
<comment type="caution">
    <text evidence="1">The sequence shown here is derived from an EMBL/GenBank/DDBJ whole genome shotgun (WGS) entry which is preliminary data.</text>
</comment>
<reference evidence="1 2" key="1">
    <citation type="submission" date="2020-11" db="EMBL/GenBank/DDBJ databases">
        <title>Fusibacter basophilias sp. nov.</title>
        <authorList>
            <person name="Qiu D."/>
        </authorList>
    </citation>
    <scope>NUCLEOTIDE SEQUENCE [LARGE SCALE GENOMIC DNA]</scope>
    <source>
        <strain evidence="1 2">Q10-2</strain>
    </source>
</reference>
<dbReference type="Proteomes" id="UP000614200">
    <property type="component" value="Unassembled WGS sequence"/>
</dbReference>
<gene>
    <name evidence="1" type="ORF">ISU02_08325</name>
</gene>